<evidence type="ECO:0000256" key="2">
    <source>
        <dbReference type="ARBA" id="ARBA00008675"/>
    </source>
</evidence>
<dbReference type="PROSITE" id="PS51903">
    <property type="entry name" value="CLP_R"/>
    <property type="match status" value="1"/>
</dbReference>
<dbReference type="SUPFAM" id="SSF81923">
    <property type="entry name" value="Double Clp-N motif"/>
    <property type="match status" value="1"/>
</dbReference>
<dbReference type="EMBL" id="JACJQU010000017">
    <property type="protein sequence ID" value="MBD2295916.1"/>
    <property type="molecule type" value="Genomic_DNA"/>
</dbReference>
<dbReference type="Pfam" id="PF10431">
    <property type="entry name" value="ClpB_D2-small"/>
    <property type="match status" value="1"/>
</dbReference>
<dbReference type="InterPro" id="IPR041546">
    <property type="entry name" value="ClpA/ClpB_AAA_lid"/>
</dbReference>
<dbReference type="Proteomes" id="UP000662185">
    <property type="component" value="Unassembled WGS sequence"/>
</dbReference>
<name>A0A926WM30_9NOST</name>
<dbReference type="Pfam" id="PF00004">
    <property type="entry name" value="AAA"/>
    <property type="match status" value="1"/>
</dbReference>
<comment type="subcellular location">
    <subcellularLocation>
        <location evidence="1 12">Cytoplasm</location>
    </subcellularLocation>
</comment>
<evidence type="ECO:0000256" key="4">
    <source>
        <dbReference type="ARBA" id="ARBA00022741"/>
    </source>
</evidence>
<dbReference type="InterPro" id="IPR028299">
    <property type="entry name" value="ClpA/B_CS2"/>
</dbReference>
<dbReference type="Gene3D" id="3.40.50.300">
    <property type="entry name" value="P-loop containing nucleotide triphosphate hydrolases"/>
    <property type="match status" value="3"/>
</dbReference>
<dbReference type="PRINTS" id="PR00300">
    <property type="entry name" value="CLPPROTEASEA"/>
</dbReference>
<dbReference type="Pfam" id="PF02861">
    <property type="entry name" value="Clp_N"/>
    <property type="match status" value="1"/>
</dbReference>
<keyword evidence="5 11" id="KW-0067">ATP-binding</keyword>
<proteinExistence type="inferred from homology"/>
<keyword evidence="8 11" id="KW-0143">Chaperone</keyword>
<comment type="subunit">
    <text evidence="12">Homohexamer; The oligomerization is ATP-dependent.</text>
</comment>
<dbReference type="SMART" id="SM01086">
    <property type="entry name" value="ClpB_D2-small"/>
    <property type="match status" value="1"/>
</dbReference>
<dbReference type="FunFam" id="3.40.50.300:FF:000025">
    <property type="entry name" value="ATP-dependent Clp protease subunit"/>
    <property type="match status" value="1"/>
</dbReference>
<keyword evidence="3 10" id="KW-0677">Repeat</keyword>
<evidence type="ECO:0000256" key="8">
    <source>
        <dbReference type="ARBA" id="ARBA00023186"/>
    </source>
</evidence>
<keyword evidence="15" id="KW-1185">Reference proteome</keyword>
<keyword evidence="4 11" id="KW-0547">Nucleotide-binding</keyword>
<dbReference type="SMART" id="SM00382">
    <property type="entry name" value="AAA"/>
    <property type="match status" value="2"/>
</dbReference>
<dbReference type="SUPFAM" id="SSF52540">
    <property type="entry name" value="P-loop containing nucleoside triphosphate hydrolases"/>
    <property type="match status" value="2"/>
</dbReference>
<evidence type="ECO:0000256" key="6">
    <source>
        <dbReference type="ARBA" id="ARBA00023016"/>
    </source>
</evidence>
<dbReference type="FunFam" id="3.40.50.300:FF:000010">
    <property type="entry name" value="Chaperone clpB 1, putative"/>
    <property type="match status" value="1"/>
</dbReference>
<dbReference type="InterPro" id="IPR004176">
    <property type="entry name" value="Clp_R_N"/>
</dbReference>
<dbReference type="GO" id="GO:0034605">
    <property type="term" value="P:cellular response to heat"/>
    <property type="evidence" value="ECO:0007669"/>
    <property type="project" value="TreeGrafter"/>
</dbReference>
<keyword evidence="12" id="KW-0963">Cytoplasm</keyword>
<protein>
    <recommendedName>
        <fullName evidence="12">Chaperone protein ClpB</fullName>
    </recommendedName>
</protein>
<evidence type="ECO:0000256" key="1">
    <source>
        <dbReference type="ARBA" id="ARBA00004496"/>
    </source>
</evidence>
<evidence type="ECO:0000256" key="12">
    <source>
        <dbReference type="RuleBase" id="RU362034"/>
    </source>
</evidence>
<dbReference type="CDD" id="cd00009">
    <property type="entry name" value="AAA"/>
    <property type="match status" value="1"/>
</dbReference>
<feature type="domain" description="Clp R" evidence="13">
    <location>
        <begin position="6"/>
        <end position="148"/>
    </location>
</feature>
<comment type="subunit">
    <text evidence="9">Homohexamer. The oligomerization is ATP-dependent.</text>
</comment>
<dbReference type="PROSITE" id="PS00870">
    <property type="entry name" value="CLPAB_1"/>
    <property type="match status" value="1"/>
</dbReference>
<evidence type="ECO:0000256" key="5">
    <source>
        <dbReference type="ARBA" id="ARBA00022840"/>
    </source>
</evidence>
<dbReference type="InterPro" id="IPR036628">
    <property type="entry name" value="Clp_N_dom_sf"/>
</dbReference>
<evidence type="ECO:0000259" key="13">
    <source>
        <dbReference type="PROSITE" id="PS51903"/>
    </source>
</evidence>
<dbReference type="GO" id="GO:0005524">
    <property type="term" value="F:ATP binding"/>
    <property type="evidence" value="ECO:0007669"/>
    <property type="project" value="UniProtKB-UniRule"/>
</dbReference>
<dbReference type="InterPro" id="IPR001270">
    <property type="entry name" value="ClpA/B"/>
</dbReference>
<dbReference type="NCBIfam" id="TIGR03346">
    <property type="entry name" value="chaperone_ClpB"/>
    <property type="match status" value="1"/>
</dbReference>
<dbReference type="GO" id="GO:0016887">
    <property type="term" value="F:ATP hydrolysis activity"/>
    <property type="evidence" value="ECO:0007669"/>
    <property type="project" value="InterPro"/>
</dbReference>
<dbReference type="FunFam" id="3.40.50.300:FF:000120">
    <property type="entry name" value="ATP-dependent chaperone ClpB"/>
    <property type="match status" value="1"/>
</dbReference>
<comment type="similarity">
    <text evidence="2 11">Belongs to the ClpA/ClpB family.</text>
</comment>
<dbReference type="RefSeq" id="WP_190563745.1">
    <property type="nucleotide sequence ID" value="NZ_JACJQU010000017.1"/>
</dbReference>
<dbReference type="InterPro" id="IPR017730">
    <property type="entry name" value="Chaperonin_ClpB"/>
</dbReference>
<sequence>MQPTNPNQFTEKAWEAIAHTPDIAKQYQQQQLESEHLMKALLEQDGLGNAIFTKAGANLQKLRDYTDQFILRQPKVSGSSSSVYLGRSLDTLLDRTEKYRQEFKDEYISVEHILLGYAKDDRFGKSLLQEFGLDEGKLKSIIKQIRGSQKVTDQSPEGKYQSLEKYGRDLTEAARQGQLDPVIGRDDEIRRTIQILSRRTKNNPVLIGEPGVGKTAIAEGLAQRIVAGDVPQSLKDRKLISLDMGALIAGAKFRGEFEERLKAVLKEVTESGGNIVLFIDEIHTVVGAGATQGAMDAGNLLKPMLARGELRCIGATTLDEYRKYLEKDAALERRFQQVYVDQPNVEDTISILRGLKERYEVHHGVKISDSSLVAAATLSSRYISDRFLPDKAIDLVDEAAARLKMEITSKPEELDEIDRKILQLEMEKLSLQKESDLASRERLERLEKELADLKEEQRALSIQWQSEKDIITKIQSIKEEIDRVNLEIQQAERNYDLNRAAELKYGKLIELHRQLEVVESELANAQGTGKSLLREEVTEADIAEIISKWTGIPISKLVESEKEKLLHLEDELHNRVVGQAEAVTAVADAIQRSRAGLADPNRPIASFIFLGPTGVGKTELAKALAAYMFDTEESLVRIDMSEYMEKHTVSRLIGAPPGYVGYEEGGQLTEAIRRRPYAVILFDEIEKAHPDVFNIFLQILDDGRVTDSQGRTVDFKNTIIIMTSNIGSQYILDVAGDDSRYDEMRHRVMETMRNSFRPEFLNRVDEIIIFHSLQKSELRQIVQFQVDRLRQRLSDRKMSLRLSGAALDFLAEVGHDPVFGARPLKRAIQRELETQIAKSILRGEFNDGDTIFVDVQNERLAFSRLPVEVFTS</sequence>
<dbReference type="PANTHER" id="PTHR11638:SF18">
    <property type="entry name" value="HEAT SHOCK PROTEIN 104"/>
    <property type="match status" value="1"/>
</dbReference>
<accession>A0A926WM30</accession>
<keyword evidence="7 12" id="KW-0175">Coiled coil</keyword>
<evidence type="ECO:0000313" key="14">
    <source>
        <dbReference type="EMBL" id="MBD2295916.1"/>
    </source>
</evidence>
<dbReference type="InterPro" id="IPR019489">
    <property type="entry name" value="Clp_ATPase_C"/>
</dbReference>
<evidence type="ECO:0000256" key="10">
    <source>
        <dbReference type="PROSITE-ProRule" id="PRU01251"/>
    </source>
</evidence>
<dbReference type="GO" id="GO:0005737">
    <property type="term" value="C:cytoplasm"/>
    <property type="evidence" value="ECO:0007669"/>
    <property type="project" value="UniProtKB-SubCell"/>
</dbReference>
<organism evidence="14 15">
    <name type="scientific">Anabaena sphaerica FACHB-251</name>
    <dbReference type="NCBI Taxonomy" id="2692883"/>
    <lineage>
        <taxon>Bacteria</taxon>
        <taxon>Bacillati</taxon>
        <taxon>Cyanobacteriota</taxon>
        <taxon>Cyanophyceae</taxon>
        <taxon>Nostocales</taxon>
        <taxon>Nostocaceae</taxon>
        <taxon>Anabaena</taxon>
    </lineage>
</organism>
<dbReference type="AlphaFoldDB" id="A0A926WM30"/>
<dbReference type="Gene3D" id="1.10.1780.10">
    <property type="entry name" value="Clp, N-terminal domain"/>
    <property type="match status" value="1"/>
</dbReference>
<evidence type="ECO:0000256" key="7">
    <source>
        <dbReference type="ARBA" id="ARBA00023054"/>
    </source>
</evidence>
<dbReference type="InterPro" id="IPR003959">
    <property type="entry name" value="ATPase_AAA_core"/>
</dbReference>
<gene>
    <name evidence="12 14" type="primary">clpB</name>
    <name evidence="14" type="ORF">H6G06_21170</name>
</gene>
<evidence type="ECO:0000256" key="9">
    <source>
        <dbReference type="ARBA" id="ARBA00026057"/>
    </source>
</evidence>
<dbReference type="InterPro" id="IPR018368">
    <property type="entry name" value="ClpA/B_CS1"/>
</dbReference>
<keyword evidence="6 12" id="KW-0346">Stress response</keyword>
<dbReference type="CDD" id="cd19499">
    <property type="entry name" value="RecA-like_ClpB_Hsp104-like"/>
    <property type="match status" value="1"/>
</dbReference>
<dbReference type="InterPro" id="IPR050130">
    <property type="entry name" value="ClpA_ClpB"/>
</dbReference>
<dbReference type="Pfam" id="PF17871">
    <property type="entry name" value="AAA_lid_9"/>
    <property type="match status" value="1"/>
</dbReference>
<dbReference type="Pfam" id="PF07724">
    <property type="entry name" value="AAA_2"/>
    <property type="match status" value="1"/>
</dbReference>
<dbReference type="PROSITE" id="PS00871">
    <property type="entry name" value="CLPAB_2"/>
    <property type="match status" value="1"/>
</dbReference>
<evidence type="ECO:0000256" key="3">
    <source>
        <dbReference type="ARBA" id="ARBA00022737"/>
    </source>
</evidence>
<evidence type="ECO:0000313" key="15">
    <source>
        <dbReference type="Proteomes" id="UP000662185"/>
    </source>
</evidence>
<reference evidence="15" key="1">
    <citation type="journal article" date="2020" name="ISME J.">
        <title>Comparative genomics reveals insights into cyanobacterial evolution and habitat adaptation.</title>
        <authorList>
            <person name="Chen M.Y."/>
            <person name="Teng W.K."/>
            <person name="Zhao L."/>
            <person name="Hu C.X."/>
            <person name="Zhou Y.K."/>
            <person name="Han B.P."/>
            <person name="Song L.R."/>
            <person name="Shu W.S."/>
        </authorList>
    </citation>
    <scope>NUCLEOTIDE SEQUENCE [LARGE SCALE GENOMIC DNA]</scope>
    <source>
        <strain evidence="15">FACHB-251</strain>
    </source>
</reference>
<comment type="function">
    <text evidence="12">Part of a stress-induced multi-chaperone system, it is involved in the recovery of the cell from heat-induced damage, in cooperation with DnaK, DnaJ and GrpE.</text>
</comment>
<dbReference type="PANTHER" id="PTHR11638">
    <property type="entry name" value="ATP-DEPENDENT CLP PROTEASE"/>
    <property type="match status" value="1"/>
</dbReference>
<dbReference type="GO" id="GO:0042026">
    <property type="term" value="P:protein refolding"/>
    <property type="evidence" value="ECO:0007669"/>
    <property type="project" value="UniProtKB-UniRule"/>
</dbReference>
<comment type="caution">
    <text evidence="14">The sequence shown here is derived from an EMBL/GenBank/DDBJ whole genome shotgun (WGS) entry which is preliminary data.</text>
</comment>
<dbReference type="InterPro" id="IPR027417">
    <property type="entry name" value="P-loop_NTPase"/>
</dbReference>
<dbReference type="FunFam" id="1.10.8.60:FF:000017">
    <property type="entry name" value="ATP-dependent chaperone ClpB"/>
    <property type="match status" value="1"/>
</dbReference>
<evidence type="ECO:0000256" key="11">
    <source>
        <dbReference type="RuleBase" id="RU004432"/>
    </source>
</evidence>
<feature type="coiled-coil region" evidence="12">
    <location>
        <begin position="414"/>
        <end position="528"/>
    </location>
</feature>
<dbReference type="Gene3D" id="1.10.8.60">
    <property type="match status" value="1"/>
</dbReference>
<dbReference type="InterPro" id="IPR003593">
    <property type="entry name" value="AAA+_ATPase"/>
</dbReference>